<dbReference type="KEGG" id="ark:D6B99_10150"/>
<accession>A0A386HPP1</accession>
<evidence type="ECO:0000313" key="4">
    <source>
        <dbReference type="Proteomes" id="UP000266118"/>
    </source>
</evidence>
<dbReference type="InterPro" id="IPR031712">
    <property type="entry name" value="DUF5077"/>
</dbReference>
<dbReference type="Proteomes" id="UP000266118">
    <property type="component" value="Chromosome"/>
</dbReference>
<dbReference type="OrthoDB" id="6014523at2"/>
<dbReference type="Pfam" id="PF16871">
    <property type="entry name" value="DUF5077"/>
    <property type="match status" value="1"/>
</dbReference>
<dbReference type="EMBL" id="CP032489">
    <property type="protein sequence ID" value="AYD47918.1"/>
    <property type="molecule type" value="Genomic_DNA"/>
</dbReference>
<feature type="domain" description="DUF5077" evidence="2">
    <location>
        <begin position="34"/>
        <end position="154"/>
    </location>
</feature>
<dbReference type="AlphaFoldDB" id="A0A386HPP1"/>
<evidence type="ECO:0000259" key="2">
    <source>
        <dbReference type="Pfam" id="PF16871"/>
    </source>
</evidence>
<dbReference type="Pfam" id="PF11958">
    <property type="entry name" value="DUF3472"/>
    <property type="match status" value="1"/>
</dbReference>
<protein>
    <submittedName>
        <fullName evidence="3">DUF3472 domain-containing protein</fullName>
    </submittedName>
</protein>
<keyword evidence="1" id="KW-0732">Signal</keyword>
<organism evidence="3 4">
    <name type="scientific">Arachidicoccus soli</name>
    <dbReference type="NCBI Taxonomy" id="2341117"/>
    <lineage>
        <taxon>Bacteria</taxon>
        <taxon>Pseudomonadati</taxon>
        <taxon>Bacteroidota</taxon>
        <taxon>Chitinophagia</taxon>
        <taxon>Chitinophagales</taxon>
        <taxon>Chitinophagaceae</taxon>
        <taxon>Arachidicoccus</taxon>
    </lineage>
</organism>
<feature type="signal peptide" evidence="1">
    <location>
        <begin position="1"/>
        <end position="26"/>
    </location>
</feature>
<evidence type="ECO:0000256" key="1">
    <source>
        <dbReference type="SAM" id="SignalP"/>
    </source>
</evidence>
<gene>
    <name evidence="3" type="ORF">D6B99_10150</name>
</gene>
<keyword evidence="4" id="KW-1185">Reference proteome</keyword>
<reference evidence="3 4" key="1">
    <citation type="submission" date="2018-09" db="EMBL/GenBank/DDBJ databases">
        <title>Arachidicoccus sp. nov., a bacterium isolated from soil.</title>
        <authorList>
            <person name="Weon H.-Y."/>
            <person name="Kwon S.-W."/>
            <person name="Lee S.A."/>
        </authorList>
    </citation>
    <scope>NUCLEOTIDE SEQUENCE [LARGE SCALE GENOMIC DNA]</scope>
    <source>
        <strain evidence="3 4">KIS59-12</strain>
    </source>
</reference>
<proteinExistence type="predicted"/>
<dbReference type="InterPro" id="IPR021862">
    <property type="entry name" value="DUF3472"/>
</dbReference>
<evidence type="ECO:0000313" key="3">
    <source>
        <dbReference type="EMBL" id="AYD47918.1"/>
    </source>
</evidence>
<name>A0A386HPP1_9BACT</name>
<feature type="chain" id="PRO_5017180850" evidence="1">
    <location>
        <begin position="27"/>
        <end position="438"/>
    </location>
</feature>
<dbReference type="RefSeq" id="WP_119987790.1">
    <property type="nucleotide sequence ID" value="NZ_CP032489.1"/>
</dbReference>
<sequence length="438" mass="49290">MLISYFLKGGLFVAFTSALFCTAICAQQQDFTSIPIGGNAYIVQGTAYGARIGRDGLSNWTNKRTVTELYFHLNKPMRITLSLIAQPHDEPSSFSVKIMGRKYLINRKVKGSDTLKIAELDITKPGYIPLEIQGVKRAGSNFGHLSSLLVAGQNLAQNLAFVKDAKDFYFGRRGPSVHWNFVIPEKMKNQVAYFYNELYVPKGNDVVGSYFEADGFSFGYFGMQVNSPTERRVLFSVWSPYDTNKPGEIPEDQKIKLIKKGKDVHGGEFGGEGSGGQSRLEYNWKPDTHYAFLLKAEPDSIHKTTTFTAYFKDLASKNWLLIASFQRPQTNTSLKNLYAFLENFSPEMGNIPRRGYYTNQWVRSFSGEWMPVTQAIFTTDATGNAGIRLDYTGGVDNGDFYLENCGFFSHSGKENRGKTFIRKSNNLQPPKIDFDQLP</sequence>